<keyword evidence="1" id="KW-1133">Transmembrane helix</keyword>
<reference evidence="4" key="1">
    <citation type="submission" date="2024-07" db="EMBL/GenBank/DDBJ databases">
        <authorList>
            <person name="Biller S.J."/>
        </authorList>
    </citation>
    <scope>NUCLEOTIDE SEQUENCE</scope>
    <source>
        <strain evidence="4">WC2420</strain>
    </source>
</reference>
<dbReference type="RefSeq" id="WP_369789064.1">
    <property type="nucleotide sequence ID" value="NZ_CP165628.1"/>
</dbReference>
<evidence type="ECO:0000259" key="2">
    <source>
        <dbReference type="Pfam" id="PF06812"/>
    </source>
</evidence>
<accession>A0AB39VPH1</accession>
<feature type="domain" description="ImpA N-terminal" evidence="2">
    <location>
        <begin position="9"/>
        <end position="110"/>
    </location>
</feature>
<dbReference type="PANTHER" id="PTHR37024">
    <property type="entry name" value="TYPE VI SECRETION SYSTEM DUF2094 AND IMPA-RELATED DOMAIN PROTEIN"/>
    <property type="match status" value="1"/>
</dbReference>
<dbReference type="InterPro" id="IPR021069">
    <property type="entry name" value="ImpA_C"/>
</dbReference>
<dbReference type="PANTHER" id="PTHR37024:SF5">
    <property type="entry name" value="IMPA N-TERMINAL DOMAIN-CONTAINING PROTEIN"/>
    <property type="match status" value="1"/>
</dbReference>
<proteinExistence type="predicted"/>
<dbReference type="Pfam" id="PF06812">
    <property type="entry name" value="ImpA_N"/>
    <property type="match status" value="1"/>
</dbReference>
<keyword evidence="1" id="KW-0472">Membrane</keyword>
<dbReference type="InterPro" id="IPR010657">
    <property type="entry name" value="ImpA_N"/>
</dbReference>
<gene>
    <name evidence="4" type="ORF">AB3G37_21715</name>
</gene>
<keyword evidence="1" id="KW-0812">Transmembrane</keyword>
<name>A0AB39VPH1_9GAMM</name>
<feature type="transmembrane region" description="Helical" evidence="1">
    <location>
        <begin position="225"/>
        <end position="250"/>
    </location>
</feature>
<dbReference type="AlphaFoldDB" id="A0AB39VPH1"/>
<sequence>MSNNRQLRTGGDPRTLADYAALHQELSKLTHPARPDVNWKKIERLSLSLFQQNGIELQTASWFTQARMHLTGLSGLCEGLGIIEALLSRQWAGLWPLAVHARVEILSSLSQRLQQRFRSIRLEYHDLPQVYHAEKLLNSLCDILQRLELKNVSQLGEVSAYLHNAAMRLENNHADPAVPAVLQAVAKKGEVEDHGQPWIYMPQTATEAPVIIISPEPTAKPLLQWWGFVAGIIFTVTFFGAITAGAKVFFHSSAEEQVLATLQALPAPLNPQSLESMRINNVGMLKKQGPELIAITRKHINYLADLSPLWPQDRANKLVHQVKVLWPEDPEALSLIKDWTQQLKANAIPTENLPGWHSANLQLQKLADKLNELDEERGHYMTVSQLKTSVFAIQQALNRAIPVEESLRKLDEDKQANKEITPQRLAQLDNQFRQLLNRYGLMVADFL</sequence>
<protein>
    <submittedName>
        <fullName evidence="4">VasL domain-containing protein</fullName>
    </submittedName>
</protein>
<evidence type="ECO:0000259" key="3">
    <source>
        <dbReference type="Pfam" id="PF12486"/>
    </source>
</evidence>
<dbReference type="Pfam" id="PF12486">
    <property type="entry name" value="VasL"/>
    <property type="match status" value="1"/>
</dbReference>
<feature type="domain" description="ImpA C-terminal" evidence="3">
    <location>
        <begin position="299"/>
        <end position="440"/>
    </location>
</feature>
<dbReference type="EMBL" id="CP165628">
    <property type="protein sequence ID" value="XDU72091.1"/>
    <property type="molecule type" value="Genomic_DNA"/>
</dbReference>
<evidence type="ECO:0000313" key="4">
    <source>
        <dbReference type="EMBL" id="XDU72091.1"/>
    </source>
</evidence>
<organism evidence="4">
    <name type="scientific">Rouxiella sp. WC2420</name>
    <dbReference type="NCBI Taxonomy" id="3234145"/>
    <lineage>
        <taxon>Bacteria</taxon>
        <taxon>Pseudomonadati</taxon>
        <taxon>Pseudomonadota</taxon>
        <taxon>Gammaproteobacteria</taxon>
        <taxon>Enterobacterales</taxon>
        <taxon>Yersiniaceae</taxon>
        <taxon>Rouxiella</taxon>
    </lineage>
</organism>
<evidence type="ECO:0000256" key="1">
    <source>
        <dbReference type="SAM" id="Phobius"/>
    </source>
</evidence>